<proteinExistence type="predicted"/>
<protein>
    <submittedName>
        <fullName evidence="1">PaRep2a protein</fullName>
    </submittedName>
</protein>
<dbReference type="Pfam" id="PF07903">
    <property type="entry name" value="PaRep2a"/>
    <property type="match status" value="1"/>
</dbReference>
<dbReference type="InterPro" id="IPR012490">
    <property type="entry name" value="PaRep2a"/>
</dbReference>
<dbReference type="EMBL" id="DUJP01000027">
    <property type="protein sequence ID" value="HII47190.1"/>
    <property type="molecule type" value="Genomic_DNA"/>
</dbReference>
<evidence type="ECO:0000313" key="2">
    <source>
        <dbReference type="Proteomes" id="UP000651120"/>
    </source>
</evidence>
<accession>A0A832SSA6</accession>
<reference evidence="1" key="1">
    <citation type="journal article" date="2020" name="bioRxiv">
        <title>A rank-normalized archaeal taxonomy based on genome phylogeny resolves widespread incomplete and uneven classifications.</title>
        <authorList>
            <person name="Rinke C."/>
            <person name="Chuvochina M."/>
            <person name="Mussig A.J."/>
            <person name="Chaumeil P.-A."/>
            <person name="Waite D.W."/>
            <person name="Whitman W.B."/>
            <person name="Parks D.H."/>
            <person name="Hugenholtz P."/>
        </authorList>
    </citation>
    <scope>NUCLEOTIDE SEQUENCE</scope>
    <source>
        <strain evidence="1">UBA8839</strain>
    </source>
</reference>
<evidence type="ECO:0000313" key="1">
    <source>
        <dbReference type="EMBL" id="HII47190.1"/>
    </source>
</evidence>
<dbReference type="AlphaFoldDB" id="A0A832SSA6"/>
<dbReference type="Proteomes" id="UP000651120">
    <property type="component" value="Unassembled WGS sequence"/>
</dbReference>
<organism evidence="1 2">
    <name type="scientific">Pyrobaculum aerophilum</name>
    <dbReference type="NCBI Taxonomy" id="13773"/>
    <lineage>
        <taxon>Archaea</taxon>
        <taxon>Thermoproteota</taxon>
        <taxon>Thermoprotei</taxon>
        <taxon>Thermoproteales</taxon>
        <taxon>Thermoproteaceae</taxon>
        <taxon>Pyrobaculum</taxon>
    </lineage>
</organism>
<gene>
    <name evidence="1" type="ORF">HA333_07035</name>
</gene>
<comment type="caution">
    <text evidence="1">The sequence shown here is derived from an EMBL/GenBank/DDBJ whole genome shotgun (WGS) entry which is preliminary data.</text>
</comment>
<name>A0A832SSA6_9CREN</name>
<sequence>MSKYALRRAFWGMEGGGPMSCFVTEKKAVCRVGEKMAAFYVFDTPQGVYLKPEIKLVDDWIKVAHRGDDSQGGVCKSGATRGLFPAQKIRRFAGVFLARRFLRR</sequence>